<evidence type="ECO:0000256" key="1">
    <source>
        <dbReference type="SAM" id="MobiDB-lite"/>
    </source>
</evidence>
<evidence type="ECO:0000256" key="2">
    <source>
        <dbReference type="SAM" id="SignalP"/>
    </source>
</evidence>
<feature type="chain" id="PRO_5046469224" evidence="2">
    <location>
        <begin position="23"/>
        <end position="97"/>
    </location>
</feature>
<dbReference type="EMBL" id="JAPDHV010000002">
    <property type="protein sequence ID" value="MCW3160773.1"/>
    <property type="molecule type" value="Genomic_DNA"/>
</dbReference>
<keyword evidence="2" id="KW-0732">Signal</keyword>
<protein>
    <submittedName>
        <fullName evidence="3">Uncharacterized protein</fullName>
    </submittedName>
</protein>
<feature type="signal peptide" evidence="2">
    <location>
        <begin position="1"/>
        <end position="22"/>
    </location>
</feature>
<keyword evidence="4" id="KW-1185">Reference proteome</keyword>
<accession>A0ABT3HLV5</accession>
<proteinExistence type="predicted"/>
<name>A0ABT3HLV5_9FLAO</name>
<evidence type="ECO:0000313" key="3">
    <source>
        <dbReference type="EMBL" id="MCW3160773.1"/>
    </source>
</evidence>
<dbReference type="RefSeq" id="WP_264742722.1">
    <property type="nucleotide sequence ID" value="NZ_JAPDHV010000002.1"/>
</dbReference>
<comment type="caution">
    <text evidence="3">The sequence shown here is derived from an EMBL/GenBank/DDBJ whole genome shotgun (WGS) entry which is preliminary data.</text>
</comment>
<feature type="compositionally biased region" description="Low complexity" evidence="1">
    <location>
        <begin position="23"/>
        <end position="32"/>
    </location>
</feature>
<reference evidence="3" key="1">
    <citation type="submission" date="2022-10" db="EMBL/GenBank/DDBJ databases">
        <title>Chryseobacterium babae sp. nov. isolated from the gut of the beetle Oryctes rhinoceros, and Chryseobacterium kimseyorum sp. nov., isolated from a stick insect rearing cage.</title>
        <authorList>
            <person name="Shelomi M."/>
            <person name="Han C.-J."/>
            <person name="Chen W.-M."/>
            <person name="Chen H.-K."/>
            <person name="Liaw S.-J."/>
            <person name="Muhle E."/>
            <person name="Clermont D."/>
        </authorList>
    </citation>
    <scope>NUCLEOTIDE SEQUENCE</scope>
    <source>
        <strain evidence="3">WLa1L2M3</strain>
    </source>
</reference>
<feature type="compositionally biased region" description="Basic residues" evidence="1">
    <location>
        <begin position="35"/>
        <end position="52"/>
    </location>
</feature>
<dbReference type="Proteomes" id="UP001163719">
    <property type="component" value="Unassembled WGS sequence"/>
</dbReference>
<sequence length="97" mass="10733">MKKLLLTSLLAFGLLLPASVSATENTTTSTEFFSKRTKKNKSRKAKRTKSRSSRSYSKSGGCTYNGHQLYVGSRGGCYYYAGNSKEYVDRAYCSGCK</sequence>
<gene>
    <name evidence="3" type="ORF">OH806_05770</name>
</gene>
<evidence type="ECO:0000313" key="4">
    <source>
        <dbReference type="Proteomes" id="UP001163719"/>
    </source>
</evidence>
<feature type="region of interest" description="Disordered" evidence="1">
    <location>
        <begin position="22"/>
        <end position="61"/>
    </location>
</feature>
<organism evidence="3 4">
    <name type="scientific">Chryseobacterium oryctis</name>
    <dbReference type="NCBI Taxonomy" id="2952618"/>
    <lineage>
        <taxon>Bacteria</taxon>
        <taxon>Pseudomonadati</taxon>
        <taxon>Bacteroidota</taxon>
        <taxon>Flavobacteriia</taxon>
        <taxon>Flavobacteriales</taxon>
        <taxon>Weeksellaceae</taxon>
        <taxon>Chryseobacterium group</taxon>
        <taxon>Chryseobacterium</taxon>
    </lineage>
</organism>